<evidence type="ECO:0000313" key="3">
    <source>
        <dbReference type="Proteomes" id="UP000325529"/>
    </source>
</evidence>
<feature type="region of interest" description="Disordered" evidence="1">
    <location>
        <begin position="1"/>
        <end position="42"/>
    </location>
</feature>
<gene>
    <name evidence="2" type="ORF">CP970_35405</name>
</gene>
<keyword evidence="3" id="KW-1185">Reference proteome</keyword>
<organism evidence="2 3">
    <name type="scientific">Streptomyces kanamyceticus</name>
    <dbReference type="NCBI Taxonomy" id="1967"/>
    <lineage>
        <taxon>Bacteria</taxon>
        <taxon>Bacillati</taxon>
        <taxon>Actinomycetota</taxon>
        <taxon>Actinomycetes</taxon>
        <taxon>Kitasatosporales</taxon>
        <taxon>Streptomycetaceae</taxon>
        <taxon>Streptomyces</taxon>
    </lineage>
</organism>
<reference evidence="2 3" key="1">
    <citation type="submission" date="2017-09" db="EMBL/GenBank/DDBJ databases">
        <authorList>
            <person name="Lee N."/>
            <person name="Cho B.-K."/>
        </authorList>
    </citation>
    <scope>NUCLEOTIDE SEQUENCE [LARGE SCALE GENOMIC DNA]</scope>
    <source>
        <strain evidence="2 3">ATCC 12853</strain>
    </source>
</reference>
<accession>A0A5J6GHR3</accession>
<sequence length="103" mass="11174">MWVGGARGVGRCSRDEISPHQAGAGEGGRYTANHAAKPGADAPITQQWKVSCTLPPIGTQRHSPACPTRGHGTQGPHCRPRLTWETSHLQPCRGRNWRTLRTS</sequence>
<proteinExistence type="predicted"/>
<name>A0A5J6GHR3_STRKN</name>
<evidence type="ECO:0000313" key="2">
    <source>
        <dbReference type="EMBL" id="QEU95510.1"/>
    </source>
</evidence>
<dbReference type="EMBL" id="CP023699">
    <property type="protein sequence ID" value="QEU95510.1"/>
    <property type="molecule type" value="Genomic_DNA"/>
</dbReference>
<dbReference type="KEGG" id="ska:CP970_35405"/>
<evidence type="ECO:0000256" key="1">
    <source>
        <dbReference type="SAM" id="MobiDB-lite"/>
    </source>
</evidence>
<dbReference type="AlphaFoldDB" id="A0A5J6GHR3"/>
<dbReference type="Proteomes" id="UP000325529">
    <property type="component" value="Chromosome"/>
</dbReference>
<protein>
    <submittedName>
        <fullName evidence="2">Uncharacterized protein</fullName>
    </submittedName>
</protein>